<protein>
    <submittedName>
        <fullName evidence="1">Uncharacterized protein</fullName>
    </submittedName>
</protein>
<evidence type="ECO:0000313" key="1">
    <source>
        <dbReference type="EMBL" id="CBX31837.1"/>
    </source>
</evidence>
<dbReference type="EMBL" id="FR695879">
    <property type="protein sequence ID" value="CBX31837.1"/>
    <property type="molecule type" value="Genomic_DNA"/>
</dbReference>
<name>E1YMP3_9BACT</name>
<reference evidence="1" key="1">
    <citation type="journal article" date="2011" name="Environ. Microbiol.">
        <title>Genomic insights into the metabolic potential of the polycyclic aromatic hydrocarbon degrading sulfate-reducing Deltaproteobacterium N47.</title>
        <authorList>
            <person name="Bergmann F."/>
            <person name="Selesi D."/>
            <person name="Weinmaier T."/>
            <person name="Tischler P."/>
            <person name="Rattei T."/>
            <person name="Meckenstock R.U."/>
        </authorList>
    </citation>
    <scope>NUCLEOTIDE SEQUENCE</scope>
</reference>
<gene>
    <name evidence="1" type="ORF">N47_N26620</name>
</gene>
<organism evidence="1">
    <name type="scientific">uncultured Desulfobacterium sp</name>
    <dbReference type="NCBI Taxonomy" id="201089"/>
    <lineage>
        <taxon>Bacteria</taxon>
        <taxon>Pseudomonadati</taxon>
        <taxon>Thermodesulfobacteriota</taxon>
        <taxon>Desulfobacteria</taxon>
        <taxon>Desulfobacterales</taxon>
        <taxon>Desulfobacteriaceae</taxon>
        <taxon>Desulfobacterium</taxon>
        <taxon>environmental samples</taxon>
    </lineage>
</organism>
<accession>E1YMP3</accession>
<sequence length="35" mass="3864">MPVIKSSMIGVSVSTFILITFWPKIGPYRQPSGPK</sequence>
<dbReference type="AlphaFoldDB" id="E1YMP3"/>
<proteinExistence type="predicted"/>